<keyword evidence="1" id="KW-0472">Membrane</keyword>
<dbReference type="RefSeq" id="WP_212846974.1">
    <property type="nucleotide sequence ID" value="NZ_AP023356.1"/>
</dbReference>
<accession>A0ABM7LN08</accession>
<gene>
    <name evidence="3" type="ORF">Aiant_12590</name>
</gene>
<keyword evidence="2" id="KW-0732">Signal</keyword>
<proteinExistence type="predicted"/>
<sequence>MMYVLTAVNALAALLSGASSIAGAVRPSLGLTTSEPVTSGMLLYARAYTARALPLSVVALVLLARQEWTVLAPFLIVLGLAQVGDSVLGAQRRNVGQAVGAGVGAVIHLVSAVWLYTH</sequence>
<keyword evidence="1" id="KW-1133">Transmembrane helix</keyword>
<name>A0ABM7LN08_9ACTN</name>
<keyword evidence="1" id="KW-0812">Transmembrane</keyword>
<protein>
    <recommendedName>
        <fullName evidence="5">DUF4267 domain-containing protein</fullName>
    </recommendedName>
</protein>
<evidence type="ECO:0000313" key="4">
    <source>
        <dbReference type="Proteomes" id="UP000676967"/>
    </source>
</evidence>
<evidence type="ECO:0000256" key="2">
    <source>
        <dbReference type="SAM" id="SignalP"/>
    </source>
</evidence>
<feature type="transmembrane region" description="Helical" evidence="1">
    <location>
        <begin position="95"/>
        <end position="116"/>
    </location>
</feature>
<evidence type="ECO:0000313" key="3">
    <source>
        <dbReference type="EMBL" id="BCJ40602.1"/>
    </source>
</evidence>
<reference evidence="3 4" key="1">
    <citation type="submission" date="2020-08" db="EMBL/GenBank/DDBJ databases">
        <title>Whole genome shotgun sequence of Actinoplanes ianthinogenes NBRC 13996.</title>
        <authorList>
            <person name="Komaki H."/>
            <person name="Tamura T."/>
        </authorList>
    </citation>
    <scope>NUCLEOTIDE SEQUENCE [LARGE SCALE GENOMIC DNA]</scope>
    <source>
        <strain evidence="3 4">NBRC 13996</strain>
    </source>
</reference>
<evidence type="ECO:0008006" key="5">
    <source>
        <dbReference type="Google" id="ProtNLM"/>
    </source>
</evidence>
<dbReference type="Proteomes" id="UP000676967">
    <property type="component" value="Chromosome"/>
</dbReference>
<feature type="signal peptide" evidence="2">
    <location>
        <begin position="1"/>
        <end position="24"/>
    </location>
</feature>
<dbReference type="EMBL" id="AP023356">
    <property type="protein sequence ID" value="BCJ40602.1"/>
    <property type="molecule type" value="Genomic_DNA"/>
</dbReference>
<feature type="transmembrane region" description="Helical" evidence="1">
    <location>
        <begin position="70"/>
        <end position="89"/>
    </location>
</feature>
<keyword evidence="4" id="KW-1185">Reference proteome</keyword>
<feature type="chain" id="PRO_5047004653" description="DUF4267 domain-containing protein" evidence="2">
    <location>
        <begin position="25"/>
        <end position="118"/>
    </location>
</feature>
<feature type="transmembrane region" description="Helical" evidence="1">
    <location>
        <begin position="44"/>
        <end position="63"/>
    </location>
</feature>
<evidence type="ECO:0000256" key="1">
    <source>
        <dbReference type="SAM" id="Phobius"/>
    </source>
</evidence>
<organism evidence="3 4">
    <name type="scientific">Actinoplanes ianthinogenes</name>
    <dbReference type="NCBI Taxonomy" id="122358"/>
    <lineage>
        <taxon>Bacteria</taxon>
        <taxon>Bacillati</taxon>
        <taxon>Actinomycetota</taxon>
        <taxon>Actinomycetes</taxon>
        <taxon>Micromonosporales</taxon>
        <taxon>Micromonosporaceae</taxon>
        <taxon>Actinoplanes</taxon>
    </lineage>
</organism>